<gene>
    <name evidence="1" type="ORF">CEXT_810631</name>
</gene>
<name>A0AAV4QLD7_CAEEX</name>
<organism evidence="1 2">
    <name type="scientific">Caerostris extrusa</name>
    <name type="common">Bark spider</name>
    <name type="synonym">Caerostris bankana</name>
    <dbReference type="NCBI Taxonomy" id="172846"/>
    <lineage>
        <taxon>Eukaryota</taxon>
        <taxon>Metazoa</taxon>
        <taxon>Ecdysozoa</taxon>
        <taxon>Arthropoda</taxon>
        <taxon>Chelicerata</taxon>
        <taxon>Arachnida</taxon>
        <taxon>Araneae</taxon>
        <taxon>Araneomorphae</taxon>
        <taxon>Entelegynae</taxon>
        <taxon>Araneoidea</taxon>
        <taxon>Araneidae</taxon>
        <taxon>Caerostris</taxon>
    </lineage>
</organism>
<evidence type="ECO:0000313" key="2">
    <source>
        <dbReference type="Proteomes" id="UP001054945"/>
    </source>
</evidence>
<evidence type="ECO:0000313" key="1">
    <source>
        <dbReference type="EMBL" id="GIY09721.1"/>
    </source>
</evidence>
<dbReference type="AlphaFoldDB" id="A0AAV4QLD7"/>
<proteinExistence type="predicted"/>
<keyword evidence="2" id="KW-1185">Reference proteome</keyword>
<dbReference type="EMBL" id="BPLR01006420">
    <property type="protein sequence ID" value="GIY09721.1"/>
    <property type="molecule type" value="Genomic_DNA"/>
</dbReference>
<dbReference type="Proteomes" id="UP001054945">
    <property type="component" value="Unassembled WGS sequence"/>
</dbReference>
<comment type="caution">
    <text evidence="1">The sequence shown here is derived from an EMBL/GenBank/DDBJ whole genome shotgun (WGS) entry which is preliminary data.</text>
</comment>
<protein>
    <submittedName>
        <fullName evidence="1">Uncharacterized protein</fullName>
    </submittedName>
</protein>
<reference evidence="1 2" key="1">
    <citation type="submission" date="2021-06" db="EMBL/GenBank/DDBJ databases">
        <title>Caerostris extrusa draft genome.</title>
        <authorList>
            <person name="Kono N."/>
            <person name="Arakawa K."/>
        </authorList>
    </citation>
    <scope>NUCLEOTIDE SEQUENCE [LARGE SCALE GENOMIC DNA]</scope>
</reference>
<accession>A0AAV4QLD7</accession>
<sequence>MLVHHRRSTLRNKAKQRLISAFHPINNDYYYLWLQIFTRKGCAKHTFPGCPSSSVYLFGLVEKASTNNVENFSFTAVVDCLASVCLGKFIPKQTPSCVVST</sequence>